<dbReference type="InterPro" id="IPR049437">
    <property type="entry name" value="tRNA-synt_1c_C2"/>
</dbReference>
<evidence type="ECO:0000256" key="9">
    <source>
        <dbReference type="RuleBase" id="RU363037"/>
    </source>
</evidence>
<dbReference type="PANTHER" id="PTHR43097:SF5">
    <property type="entry name" value="GLUTAMATE--TRNA LIGASE"/>
    <property type="match status" value="1"/>
</dbReference>
<organism evidence="13 14">
    <name type="scientific">Candidatus Spyradenecus faecavium</name>
    <dbReference type="NCBI Taxonomy" id="2840947"/>
    <lineage>
        <taxon>Bacteria</taxon>
        <taxon>Pseudomonadati</taxon>
        <taxon>Lentisphaerota</taxon>
        <taxon>Lentisphaeria</taxon>
        <taxon>Lentisphaerales</taxon>
        <taxon>Lentisphaeraceae</taxon>
        <taxon>Lentisphaeraceae incertae sedis</taxon>
        <taxon>Candidatus Spyradenecus</taxon>
    </lineage>
</organism>
<dbReference type="InterPro" id="IPR020056">
    <property type="entry name" value="Rbsml_bL25/Gln-tRNA_synth_N"/>
</dbReference>
<evidence type="ECO:0000256" key="4">
    <source>
        <dbReference type="ARBA" id="ARBA00022741"/>
    </source>
</evidence>
<evidence type="ECO:0000256" key="5">
    <source>
        <dbReference type="ARBA" id="ARBA00022840"/>
    </source>
</evidence>
<evidence type="ECO:0000256" key="3">
    <source>
        <dbReference type="ARBA" id="ARBA00022598"/>
    </source>
</evidence>
<keyword evidence="5 8" id="KW-0067">ATP-binding</keyword>
<dbReference type="InterPro" id="IPR004514">
    <property type="entry name" value="Gln-tRNA-synth"/>
</dbReference>
<dbReference type="PANTHER" id="PTHR43097">
    <property type="entry name" value="GLUTAMINE-TRNA LIGASE"/>
    <property type="match status" value="1"/>
</dbReference>
<gene>
    <name evidence="8" type="primary">glnS</name>
    <name evidence="13" type="ORF">IAC79_04305</name>
</gene>
<evidence type="ECO:0000256" key="1">
    <source>
        <dbReference type="ARBA" id="ARBA00005594"/>
    </source>
</evidence>
<comment type="catalytic activity">
    <reaction evidence="8">
        <text>tRNA(Gln) + L-glutamine + ATP = L-glutaminyl-tRNA(Gln) + AMP + diphosphate</text>
        <dbReference type="Rhea" id="RHEA:20121"/>
        <dbReference type="Rhea" id="RHEA-COMP:9662"/>
        <dbReference type="Rhea" id="RHEA-COMP:9681"/>
        <dbReference type="ChEBI" id="CHEBI:30616"/>
        <dbReference type="ChEBI" id="CHEBI:33019"/>
        <dbReference type="ChEBI" id="CHEBI:58359"/>
        <dbReference type="ChEBI" id="CHEBI:78442"/>
        <dbReference type="ChEBI" id="CHEBI:78521"/>
        <dbReference type="ChEBI" id="CHEBI:456215"/>
        <dbReference type="EC" id="6.1.1.18"/>
    </reaction>
</comment>
<dbReference type="Pfam" id="PF20974">
    <property type="entry name" value="tRNA-synt_1c_C2"/>
    <property type="match status" value="1"/>
</dbReference>
<reference evidence="13" key="2">
    <citation type="journal article" date="2021" name="PeerJ">
        <title>Extensive microbial diversity within the chicken gut microbiome revealed by metagenomics and culture.</title>
        <authorList>
            <person name="Gilroy R."/>
            <person name="Ravi A."/>
            <person name="Getino M."/>
            <person name="Pursley I."/>
            <person name="Horton D.L."/>
            <person name="Alikhan N.F."/>
            <person name="Baker D."/>
            <person name="Gharbi K."/>
            <person name="Hall N."/>
            <person name="Watson M."/>
            <person name="Adriaenssens E.M."/>
            <person name="Foster-Nyarko E."/>
            <person name="Jarju S."/>
            <person name="Secka A."/>
            <person name="Antonio M."/>
            <person name="Oren A."/>
            <person name="Chaudhuri R.R."/>
            <person name="La Ragione R."/>
            <person name="Hildebrand F."/>
            <person name="Pallen M.J."/>
        </authorList>
    </citation>
    <scope>NUCLEOTIDE SEQUENCE</scope>
    <source>
        <strain evidence="13">35461</strain>
    </source>
</reference>
<comment type="caution">
    <text evidence="8">Lacks conserved residue(s) required for the propagation of feature annotation.</text>
</comment>
<feature type="domain" description="Glutamyl/glutaminyl-tRNA synthetase class Ib anti-codon binding" evidence="11">
    <location>
        <begin position="359"/>
        <end position="459"/>
    </location>
</feature>
<dbReference type="FunFam" id="3.40.50.620:FF:000037">
    <property type="entry name" value="Glutamine--tRNA ligase cytoplasmic"/>
    <property type="match status" value="1"/>
</dbReference>
<comment type="similarity">
    <text evidence="1 8 9">Belongs to the class-I aminoacyl-tRNA synthetase family.</text>
</comment>
<dbReference type="InterPro" id="IPR020059">
    <property type="entry name" value="Glu/Gln-tRNA-synth_Ib_codon-bd"/>
</dbReference>
<dbReference type="InterPro" id="IPR000924">
    <property type="entry name" value="Glu/Gln-tRNA-synth"/>
</dbReference>
<feature type="binding site" evidence="8">
    <location>
        <position position="240"/>
    </location>
    <ligand>
        <name>ATP</name>
        <dbReference type="ChEBI" id="CHEBI:30616"/>
    </ligand>
</feature>
<dbReference type="AlphaFoldDB" id="A0A9D1NMF9"/>
<dbReference type="InterPro" id="IPR022861">
    <property type="entry name" value="Gln_tRNA_ligase_bac"/>
</dbReference>
<dbReference type="FunFam" id="3.90.800.10:FF:000001">
    <property type="entry name" value="Glutamine--tRNA ligase"/>
    <property type="match status" value="1"/>
</dbReference>
<keyword evidence="2 8" id="KW-0963">Cytoplasm</keyword>
<sequence length="573" mass="65526">MHDDANKGPENTELDTSRHFLRQWIEADLAAGKNDGTVVTRFPPEPNGWIHIGHAKAVWVDFGMAALFHGRCHLRMDDTNPSKESEDFVEQLKRDIEWLGYKWDAFFYACDRFEEMWAIAEELIRRGQAYVCELSQEEWKAYRGVPTEPGRPSPWRDRPAEESLALFRRMRAGEIPEGTCCLRAKIDMASPNIHFRDPVIYRIVDLPHYRTGTAWHCYPMYDFAHPIEDALEGVTHSMCTLEFEVHRPLYDWVIDRLAEQGRLVVRDGKTIRPQQREFARLNLTYTVMSKRLLRQLVEEGHVDGWDDPRMPTVAGMRRRGYTPAAIRDLCERTGVSKYKSLTDLALLEWCVRDDLNRVATRRMAVLNPVKLVIDNLPEGAELVAHAPNNPEDPAAGSRELRFTRELWVDRDDFMEVPSKKFHRLTPGNEVRLRGACLFTCTHLVKDASGAVTEIHGTYDPEAVGGNPADGRKVRGTIHWVSAKYAKTAEARLYDRLFTLEDPMSAPSGNFLDALNPESMKTVTAYVEPALLEAKPGEPYQFERVGYFTPDVHASRPGAPVFNRTVTLKDSFKK</sequence>
<feature type="binding site" evidence="8">
    <location>
        <begin position="280"/>
        <end position="281"/>
    </location>
    <ligand>
        <name>ATP</name>
        <dbReference type="ChEBI" id="CHEBI:30616"/>
    </ligand>
</feature>
<keyword evidence="6 8" id="KW-0648">Protein biosynthesis</keyword>
<dbReference type="GO" id="GO:0005524">
    <property type="term" value="F:ATP binding"/>
    <property type="evidence" value="ECO:0007669"/>
    <property type="project" value="UniProtKB-UniRule"/>
</dbReference>
<dbReference type="Gene3D" id="2.40.240.10">
    <property type="entry name" value="Ribosomal Protein L25, Chain P"/>
    <property type="match status" value="2"/>
</dbReference>
<dbReference type="NCBIfam" id="TIGR00440">
    <property type="entry name" value="glnS"/>
    <property type="match status" value="1"/>
</dbReference>
<keyword evidence="4 8" id="KW-0547">Nucleotide-binding</keyword>
<feature type="binding site" evidence="8">
    <location>
        <position position="221"/>
    </location>
    <ligand>
        <name>L-glutamine</name>
        <dbReference type="ChEBI" id="CHEBI:58359"/>
    </ligand>
</feature>
<comment type="subunit">
    <text evidence="8">Monomer.</text>
</comment>
<dbReference type="InterPro" id="IPR050132">
    <property type="entry name" value="Gln/Glu-tRNA_Ligase"/>
</dbReference>
<dbReference type="GO" id="GO:0004819">
    <property type="term" value="F:glutamine-tRNA ligase activity"/>
    <property type="evidence" value="ECO:0007669"/>
    <property type="project" value="UniProtKB-UniRule"/>
</dbReference>
<feature type="domain" description="Glutamyl/glutaminyl-tRNA synthetase class Ib catalytic" evidence="10">
    <location>
        <begin position="38"/>
        <end position="356"/>
    </location>
</feature>
<dbReference type="InterPro" id="IPR011035">
    <property type="entry name" value="Ribosomal_bL25/Gln-tRNA_synth"/>
</dbReference>
<dbReference type="Pfam" id="PF00749">
    <property type="entry name" value="tRNA-synt_1c"/>
    <property type="match status" value="1"/>
</dbReference>
<dbReference type="Gene3D" id="1.10.1160.10">
    <property type="entry name" value="Glutamyl-trna Synthetase, Domain 2"/>
    <property type="match status" value="1"/>
</dbReference>
<dbReference type="PRINTS" id="PR00987">
    <property type="entry name" value="TRNASYNTHGLU"/>
</dbReference>
<protein>
    <recommendedName>
        <fullName evidence="8">Glutamine--tRNA ligase</fullName>
        <ecNumber evidence="8">6.1.1.18</ecNumber>
    </recommendedName>
    <alternativeName>
        <fullName evidence="8">Glutaminyl-tRNA synthetase</fullName>
        <shortName evidence="8">GlnRS</shortName>
    </alternativeName>
</protein>
<evidence type="ECO:0000256" key="2">
    <source>
        <dbReference type="ARBA" id="ARBA00022490"/>
    </source>
</evidence>
<evidence type="ECO:0000259" key="12">
    <source>
        <dbReference type="Pfam" id="PF20974"/>
    </source>
</evidence>
<dbReference type="Pfam" id="PF03950">
    <property type="entry name" value="tRNA-synt_1c_C"/>
    <property type="match status" value="1"/>
</dbReference>
<evidence type="ECO:0000256" key="8">
    <source>
        <dbReference type="HAMAP-Rule" id="MF_00126"/>
    </source>
</evidence>
<dbReference type="EMBL" id="DVOR01000138">
    <property type="protein sequence ID" value="HIV09317.1"/>
    <property type="molecule type" value="Genomic_DNA"/>
</dbReference>
<evidence type="ECO:0000256" key="7">
    <source>
        <dbReference type="ARBA" id="ARBA00023146"/>
    </source>
</evidence>
<feature type="binding site" evidence="8">
    <location>
        <begin position="51"/>
        <end position="57"/>
    </location>
    <ligand>
        <name>ATP</name>
        <dbReference type="ChEBI" id="CHEBI:30616"/>
    </ligand>
</feature>
<feature type="binding site" evidence="8">
    <location>
        <position position="77"/>
    </location>
    <ligand>
        <name>L-glutamine</name>
        <dbReference type="ChEBI" id="CHEBI:58359"/>
    </ligand>
</feature>
<dbReference type="EC" id="6.1.1.18" evidence="8"/>
<evidence type="ECO:0000313" key="14">
    <source>
        <dbReference type="Proteomes" id="UP000886845"/>
    </source>
</evidence>
<evidence type="ECO:0000313" key="13">
    <source>
        <dbReference type="EMBL" id="HIV09317.1"/>
    </source>
</evidence>
<dbReference type="Gene3D" id="3.40.50.620">
    <property type="entry name" value="HUPs"/>
    <property type="match status" value="1"/>
</dbReference>
<evidence type="ECO:0000259" key="10">
    <source>
        <dbReference type="Pfam" id="PF00749"/>
    </source>
</evidence>
<dbReference type="HAMAP" id="MF_00126">
    <property type="entry name" value="Gln_tRNA_synth"/>
    <property type="match status" value="1"/>
</dbReference>
<feature type="domain" description="tRNA synthetases class I (E and Q) anti-codon binding" evidence="12">
    <location>
        <begin position="476"/>
        <end position="549"/>
    </location>
</feature>
<dbReference type="GO" id="GO:0006425">
    <property type="term" value="P:glutaminyl-tRNA aminoacylation"/>
    <property type="evidence" value="ECO:0007669"/>
    <property type="project" value="UniProtKB-UniRule"/>
</dbReference>
<dbReference type="Proteomes" id="UP000886845">
    <property type="component" value="Unassembled WGS sequence"/>
</dbReference>
<dbReference type="InterPro" id="IPR014729">
    <property type="entry name" value="Rossmann-like_a/b/a_fold"/>
</dbReference>
<dbReference type="GO" id="GO:0006424">
    <property type="term" value="P:glutamyl-tRNA aminoacylation"/>
    <property type="evidence" value="ECO:0007669"/>
    <property type="project" value="UniProtKB-UniRule"/>
</dbReference>
<dbReference type="SUPFAM" id="SSF50715">
    <property type="entry name" value="Ribosomal protein L25-like"/>
    <property type="match status" value="1"/>
</dbReference>
<comment type="subcellular location">
    <subcellularLocation>
        <location evidence="8">Cytoplasm</location>
    </subcellularLocation>
</comment>
<reference evidence="13" key="1">
    <citation type="submission" date="2020-10" db="EMBL/GenBank/DDBJ databases">
        <authorList>
            <person name="Gilroy R."/>
        </authorList>
    </citation>
    <scope>NUCLEOTIDE SEQUENCE</scope>
    <source>
        <strain evidence="13">35461</strain>
    </source>
</reference>
<keyword evidence="7 8" id="KW-0030">Aminoacyl-tRNA synthetase</keyword>
<evidence type="ECO:0000256" key="6">
    <source>
        <dbReference type="ARBA" id="ARBA00022917"/>
    </source>
</evidence>
<dbReference type="InterPro" id="IPR020061">
    <property type="entry name" value="Glu_tRNA_lig_a-bdl"/>
</dbReference>
<feature type="binding site" evidence="8">
    <location>
        <begin position="45"/>
        <end position="47"/>
    </location>
    <ligand>
        <name>ATP</name>
        <dbReference type="ChEBI" id="CHEBI:30616"/>
    </ligand>
</feature>
<dbReference type="FunFam" id="1.10.1160.10:FF:000001">
    <property type="entry name" value="Glutamine--tRNA ligase"/>
    <property type="match status" value="1"/>
</dbReference>
<comment type="caution">
    <text evidence="13">The sequence shown here is derived from an EMBL/GenBank/DDBJ whole genome shotgun (WGS) entry which is preliminary data.</text>
</comment>
<dbReference type="GO" id="GO:0005829">
    <property type="term" value="C:cytosol"/>
    <property type="evidence" value="ECO:0007669"/>
    <property type="project" value="TreeGrafter"/>
</dbReference>
<dbReference type="Gene3D" id="3.90.800.10">
    <property type="entry name" value="Glutamyl-tRNA Synthetase, Domain 3"/>
    <property type="match status" value="1"/>
</dbReference>
<proteinExistence type="inferred from homology"/>
<evidence type="ECO:0000259" key="11">
    <source>
        <dbReference type="Pfam" id="PF03950"/>
    </source>
</evidence>
<name>A0A9D1NMF9_9BACT</name>
<dbReference type="NCBIfam" id="NF011291">
    <property type="entry name" value="PRK14703.1"/>
    <property type="match status" value="1"/>
</dbReference>
<feature type="binding site" evidence="8">
    <location>
        <begin position="288"/>
        <end position="290"/>
    </location>
    <ligand>
        <name>ATP</name>
        <dbReference type="ChEBI" id="CHEBI:30616"/>
    </ligand>
</feature>
<feature type="short sequence motif" description="'KMSKS' region" evidence="8">
    <location>
        <begin position="287"/>
        <end position="291"/>
    </location>
</feature>
<accession>A0A9D1NMF9</accession>
<keyword evidence="3 8" id="KW-0436">Ligase</keyword>
<dbReference type="SUPFAM" id="SSF52374">
    <property type="entry name" value="Nucleotidylyl transferase"/>
    <property type="match status" value="1"/>
</dbReference>
<dbReference type="InterPro" id="IPR020058">
    <property type="entry name" value="Glu/Gln-tRNA-synth_Ib_cat-dom"/>
</dbReference>